<dbReference type="EMBL" id="JAUFPN010000074">
    <property type="protein sequence ID" value="MDN3564312.1"/>
    <property type="molecule type" value="Genomic_DNA"/>
</dbReference>
<sequence>MTPKLSRLPTATAEAAQVRRRSLGAMIAHKRRCREAGQPDAEAVNRMIHAFHARGGAITQCPPAYVMPVQNGTGAGP</sequence>
<keyword evidence="2" id="KW-1185">Reference proteome</keyword>
<proteinExistence type="predicted"/>
<organism evidence="1 2">
    <name type="scientific">Paeniroseomonas aquatica</name>
    <dbReference type="NCBI Taxonomy" id="373043"/>
    <lineage>
        <taxon>Bacteria</taxon>
        <taxon>Pseudomonadati</taxon>
        <taxon>Pseudomonadota</taxon>
        <taxon>Alphaproteobacteria</taxon>
        <taxon>Acetobacterales</taxon>
        <taxon>Acetobacteraceae</taxon>
        <taxon>Paeniroseomonas</taxon>
    </lineage>
</organism>
<evidence type="ECO:0000313" key="1">
    <source>
        <dbReference type="EMBL" id="MDN3564312.1"/>
    </source>
</evidence>
<accession>A0ABT8A3G1</accession>
<comment type="caution">
    <text evidence="1">The sequence shown here is derived from an EMBL/GenBank/DDBJ whole genome shotgun (WGS) entry which is preliminary data.</text>
</comment>
<name>A0ABT8A3G1_9PROT</name>
<reference evidence="2" key="1">
    <citation type="journal article" date="2019" name="Int. J. Syst. Evol. Microbiol.">
        <title>The Global Catalogue of Microorganisms (GCM) 10K type strain sequencing project: providing services to taxonomists for standard genome sequencing and annotation.</title>
        <authorList>
            <consortium name="The Broad Institute Genomics Platform"/>
            <consortium name="The Broad Institute Genome Sequencing Center for Infectious Disease"/>
            <person name="Wu L."/>
            <person name="Ma J."/>
        </authorList>
    </citation>
    <scope>NUCLEOTIDE SEQUENCE [LARGE SCALE GENOMIC DNA]</scope>
    <source>
        <strain evidence="2">CECT 7131</strain>
    </source>
</reference>
<evidence type="ECO:0000313" key="2">
    <source>
        <dbReference type="Proteomes" id="UP001529369"/>
    </source>
</evidence>
<protein>
    <submittedName>
        <fullName evidence="1">Uncharacterized protein</fullName>
    </submittedName>
</protein>
<dbReference type="Proteomes" id="UP001529369">
    <property type="component" value="Unassembled WGS sequence"/>
</dbReference>
<dbReference type="RefSeq" id="WP_290316107.1">
    <property type="nucleotide sequence ID" value="NZ_JAUFPN010000074.1"/>
</dbReference>
<gene>
    <name evidence="1" type="ORF">QWZ14_08020</name>
</gene>